<evidence type="ECO:0000313" key="4">
    <source>
        <dbReference type="EMBL" id="KAE7999002.1"/>
    </source>
</evidence>
<dbReference type="InterPro" id="IPR016024">
    <property type="entry name" value="ARM-type_fold"/>
</dbReference>
<feature type="compositionally biased region" description="Acidic residues" evidence="2">
    <location>
        <begin position="951"/>
        <end position="966"/>
    </location>
</feature>
<feature type="compositionally biased region" description="Acidic residues" evidence="2">
    <location>
        <begin position="924"/>
        <end position="944"/>
    </location>
</feature>
<feature type="compositionally biased region" description="Acidic residues" evidence="2">
    <location>
        <begin position="972"/>
        <end position="994"/>
    </location>
</feature>
<feature type="compositionally biased region" description="Low complexity" evidence="2">
    <location>
        <begin position="682"/>
        <end position="692"/>
    </location>
</feature>
<dbReference type="EMBL" id="CM017321">
    <property type="protein sequence ID" value="KAE7999002.1"/>
    <property type="molecule type" value="Genomic_DNA"/>
</dbReference>
<keyword evidence="5" id="KW-1185">Reference proteome</keyword>
<feature type="compositionally biased region" description="Basic residues" evidence="2">
    <location>
        <begin position="1038"/>
        <end position="1052"/>
    </location>
</feature>
<name>A0A5N6QI29_9ROSI</name>
<dbReference type="InterPro" id="IPR005612">
    <property type="entry name" value="CCAAT-binding_factor"/>
</dbReference>
<reference evidence="4 5" key="1">
    <citation type="submission" date="2019-06" db="EMBL/GenBank/DDBJ databases">
        <title>A chromosomal-level reference genome of Carpinus fangiana (Coryloideae, Betulaceae).</title>
        <authorList>
            <person name="Yang X."/>
            <person name="Wang Z."/>
            <person name="Zhang L."/>
            <person name="Hao G."/>
            <person name="Liu J."/>
            <person name="Yang Y."/>
        </authorList>
    </citation>
    <scope>NUCLEOTIDE SEQUENCE [LARGE SCALE GENOMIC DNA]</scope>
    <source>
        <strain evidence="4">Cfa_2016G</strain>
        <tissue evidence="4">Leaf</tissue>
    </source>
</reference>
<accession>A0A5N6QI29</accession>
<feature type="region of interest" description="Disordered" evidence="2">
    <location>
        <begin position="921"/>
        <end position="1052"/>
    </location>
</feature>
<dbReference type="GO" id="GO:0005634">
    <property type="term" value="C:nucleus"/>
    <property type="evidence" value="ECO:0007669"/>
    <property type="project" value="TreeGrafter"/>
</dbReference>
<feature type="region of interest" description="Disordered" evidence="2">
    <location>
        <begin position="731"/>
        <end position="754"/>
    </location>
</feature>
<proteinExistence type="inferred from homology"/>
<feature type="region of interest" description="Disordered" evidence="2">
    <location>
        <begin position="877"/>
        <end position="909"/>
    </location>
</feature>
<dbReference type="Pfam" id="PF03914">
    <property type="entry name" value="CBF"/>
    <property type="match status" value="1"/>
</dbReference>
<feature type="region of interest" description="Disordered" evidence="2">
    <location>
        <begin position="29"/>
        <end position="138"/>
    </location>
</feature>
<dbReference type="AlphaFoldDB" id="A0A5N6QI29"/>
<dbReference type="OrthoDB" id="28947at2759"/>
<dbReference type="InterPro" id="IPR040155">
    <property type="entry name" value="CEBPZ/Mak21-like"/>
</dbReference>
<dbReference type="SUPFAM" id="SSF48371">
    <property type="entry name" value="ARM repeat"/>
    <property type="match status" value="1"/>
</dbReference>
<evidence type="ECO:0000256" key="1">
    <source>
        <dbReference type="ARBA" id="ARBA00007797"/>
    </source>
</evidence>
<feature type="compositionally biased region" description="Low complexity" evidence="2">
    <location>
        <begin position="29"/>
        <end position="43"/>
    </location>
</feature>
<feature type="region of interest" description="Disordered" evidence="2">
    <location>
        <begin position="661"/>
        <end position="713"/>
    </location>
</feature>
<dbReference type="Proteomes" id="UP000327013">
    <property type="component" value="Chromosome 1"/>
</dbReference>
<dbReference type="PANTHER" id="PTHR12048">
    <property type="entry name" value="CCAAT-BINDING FACTOR-RELATED"/>
    <property type="match status" value="1"/>
</dbReference>
<comment type="similarity">
    <text evidence="1">Belongs to the CBF/MAK21 family.</text>
</comment>
<feature type="compositionally biased region" description="Basic and acidic residues" evidence="2">
    <location>
        <begin position="79"/>
        <end position="89"/>
    </location>
</feature>
<evidence type="ECO:0000313" key="5">
    <source>
        <dbReference type="Proteomes" id="UP000327013"/>
    </source>
</evidence>
<gene>
    <name evidence="4" type="ORF">FH972_003490</name>
</gene>
<feature type="compositionally biased region" description="Polar residues" evidence="2">
    <location>
        <begin position="731"/>
        <end position="745"/>
    </location>
</feature>
<feature type="compositionally biased region" description="Basic and acidic residues" evidence="2">
    <location>
        <begin position="104"/>
        <end position="116"/>
    </location>
</feature>
<protein>
    <recommendedName>
        <fullName evidence="3">CCAAT-binding factor domain-containing protein</fullName>
    </recommendedName>
</protein>
<feature type="compositionally biased region" description="Acidic residues" evidence="2">
    <location>
        <begin position="693"/>
        <end position="713"/>
    </location>
</feature>
<feature type="region of interest" description="Disordered" evidence="2">
    <location>
        <begin position="468"/>
        <end position="491"/>
    </location>
</feature>
<dbReference type="PANTHER" id="PTHR12048:SF0">
    <property type="entry name" value="CCAAT_ENHANCER-BINDING PROTEIN ZETA"/>
    <property type="match status" value="1"/>
</dbReference>
<organism evidence="4 5">
    <name type="scientific">Carpinus fangiana</name>
    <dbReference type="NCBI Taxonomy" id="176857"/>
    <lineage>
        <taxon>Eukaryota</taxon>
        <taxon>Viridiplantae</taxon>
        <taxon>Streptophyta</taxon>
        <taxon>Embryophyta</taxon>
        <taxon>Tracheophyta</taxon>
        <taxon>Spermatophyta</taxon>
        <taxon>Magnoliopsida</taxon>
        <taxon>eudicotyledons</taxon>
        <taxon>Gunneridae</taxon>
        <taxon>Pentapetalae</taxon>
        <taxon>rosids</taxon>
        <taxon>fabids</taxon>
        <taxon>Fagales</taxon>
        <taxon>Betulaceae</taxon>
        <taxon>Carpinus</taxon>
    </lineage>
</organism>
<evidence type="ECO:0000256" key="2">
    <source>
        <dbReference type="SAM" id="MobiDB-lite"/>
    </source>
</evidence>
<evidence type="ECO:0000259" key="3">
    <source>
        <dbReference type="Pfam" id="PF03914"/>
    </source>
</evidence>
<feature type="domain" description="CCAAT-binding factor" evidence="3">
    <location>
        <begin position="545"/>
        <end position="787"/>
    </location>
</feature>
<sequence length="1052" mass="117556">MAVSSSKNKPSKTLDDVDTLRSDVASFASSLGLSSSLPSSSYSGFNDSDFRKKGRLKPKPTEPHKPKAQKTDNTIENDENSKPKEFEKPKSKRNQKPMTQNINSDDRNKNTQKPKDQSLNNNEKPKPKPPILALDSNEKQKGFDKFKNLPKLPLMKASGLGVWYVDAAELEAKVVGEGKRAEVRNAEQWKAVVEKKRELGERLMVQYAKDYEASRGQSGDIKMLVATQRSGTATDKVSAFSVMVGDNPIANLRSLDALLVIITLVCWHWQWHIFYFTVAFKTMMKPESLLPDHKLKSLLQRPVDNLPETKDGYSLLLFWYWEECLKQRYENFIFALEEASRDMLPALKTKALKTIYGLLKNKSEQERRLLSALVNKLGDPENKGASNADFHLANLLSDHPNMKVVVIDEVDSFLFRPHLGLRAKYHAVNFLSQIRLSHKGDGPKVAKRLIDVYFALFKVLSTEAENKDKSGKALKEKAHGSHKDSKVKSSSETHVELDSRLLSALLTGVNRAFPFVLSNEADDIIEVQTSMLFKLVHSKNFNVGVQALMLLDKISSKNQIVSDRFYRALYDKLRLPAALNSSKAKMFFGLLLRAMKSDVNLKRVAAFAKRVLQVALQQPPQYACGCLFLLSEVFKARPPLWNMVLQNESIDEELEHFEDIEETDDVLSTTSKKEENNGRLVGSSDAADSGNESSEDEDESPPSNSEDDVSDEAEELLMRNDSKDLGESITVSDHNEQQPQASSKKSLLPGGYNPQHREPSYCNADRISWWELVVLASHVHPSVSTMAKTLLSGANIVYNGNPLNDLSLTAFLDKLMEKKAKASTWHGGSQIEPARKLDMNNLLIGPEILSLAEVDVPPEDLVFHKFYVNKMNSSKKPKKKKKKAAEEESGEDLYEVEGGVDGGDESDNEEIENMLDSTNLSFEADGDYDYDDLDQVANEDDEDLVGNVSDAETDAPSDVADGEDFDIAAADDLSDEDVDIDTGDADDGIDDEDKNEIFEQRKRKRKSGGKAAASPFASLEDYEHLLNEDGAAKEQATKRKPSKSRKKRKSSD</sequence>
<feature type="compositionally biased region" description="Basic and acidic residues" evidence="2">
    <location>
        <begin position="1021"/>
        <end position="1037"/>
    </location>
</feature>